<dbReference type="Pfam" id="PF10250">
    <property type="entry name" value="O-FucT"/>
    <property type="match status" value="1"/>
</dbReference>
<evidence type="ECO:0000256" key="1">
    <source>
        <dbReference type="ARBA" id="ARBA00022679"/>
    </source>
</evidence>
<dbReference type="PANTHER" id="PTHR31469">
    <property type="entry name" value="OS07G0633600 PROTEIN"/>
    <property type="match status" value="1"/>
</dbReference>
<dbReference type="CDD" id="cd11296">
    <property type="entry name" value="O-FucT_like"/>
    <property type="match status" value="1"/>
</dbReference>
<keyword evidence="5" id="KW-0328">Glycosyltransferase</keyword>
<feature type="transmembrane region" description="Helical" evidence="4">
    <location>
        <begin position="38"/>
        <end position="59"/>
    </location>
</feature>
<evidence type="ECO:0000256" key="2">
    <source>
        <dbReference type="ARBA" id="ARBA00023253"/>
    </source>
</evidence>
<proteinExistence type="predicted"/>
<keyword evidence="4" id="KW-0812">Transmembrane</keyword>
<dbReference type="Gene3D" id="3.40.50.11350">
    <property type="match status" value="1"/>
</dbReference>
<keyword evidence="6" id="KW-1185">Reference proteome</keyword>
<keyword evidence="2" id="KW-0294">Fucose metabolism</keyword>
<dbReference type="InParanoid" id="A0A2R5G802"/>
<dbReference type="OrthoDB" id="1882547at2759"/>
<organism evidence="5 6">
    <name type="scientific">Hondaea fermentalgiana</name>
    <dbReference type="NCBI Taxonomy" id="2315210"/>
    <lineage>
        <taxon>Eukaryota</taxon>
        <taxon>Sar</taxon>
        <taxon>Stramenopiles</taxon>
        <taxon>Bigyra</taxon>
        <taxon>Labyrinthulomycetes</taxon>
        <taxon>Thraustochytrida</taxon>
        <taxon>Thraustochytriidae</taxon>
        <taxon>Hondaea</taxon>
    </lineage>
</organism>
<dbReference type="PANTHER" id="PTHR31469:SF8">
    <property type="entry name" value="OS07G0641000 PROTEIN"/>
    <property type="match status" value="1"/>
</dbReference>
<evidence type="ECO:0000256" key="3">
    <source>
        <dbReference type="ARBA" id="ARBA00023277"/>
    </source>
</evidence>
<keyword evidence="3" id="KW-0119">Carbohydrate metabolism</keyword>
<dbReference type="GO" id="GO:0016757">
    <property type="term" value="F:glycosyltransferase activity"/>
    <property type="evidence" value="ECO:0007669"/>
    <property type="project" value="UniProtKB-KW"/>
</dbReference>
<keyword evidence="4" id="KW-1133">Transmembrane helix</keyword>
<sequence>MSSRASRLREGGSRRFAAHFRAHGGHTRRQPAPWPLKILFAALALAFVLVFTAAAKAYYTESASVSLLGSGQITAFGYTAGLRYWERAPSAGTEFPLRPKAPVDHERYVTFEDDTGGWNNIRLAFEVFVVAAKVTGRILVLPPRCRWYLLDRGPITTFAKRREGQTSGYEDYYDFSVLSKQVQVISTEEFLRREAARMGIPEHLVREASHPQAVSNGHHTEYFLWLRESPDALIWPSGPSYKRDFDIFNPDIEIHSETKVLHFPMHVSRNLRYLSGVPAFFDHKPRAIAAHQAVRKFCRETFVYAPHIVRAAEAYIMEMGGFGTFSALHVRRNELQYKNAFADGSVTADNVRALLKSGERVYIATDETEEGFFDRFRELGIEAIRMPDLRERVYARMGRLDPKYEGMVEQLVCAAGRIFVGTMYSSFTAHIHRLRGYMHSESQTNLRASEDLPSSRGFYFHTTDYNQPGAIAKSNRAYAGNFDGEVKMSYMLEN</sequence>
<accession>A0A2R5G802</accession>
<comment type="caution">
    <text evidence="5">The sequence shown here is derived from an EMBL/GenBank/DDBJ whole genome shotgun (WGS) entry which is preliminary data.</text>
</comment>
<evidence type="ECO:0000313" key="5">
    <source>
        <dbReference type="EMBL" id="GBG26449.1"/>
    </source>
</evidence>
<protein>
    <submittedName>
        <fullName evidence="5">GDP-fucose protein O-fucosyltransferase 2</fullName>
    </submittedName>
</protein>
<reference evidence="5 6" key="1">
    <citation type="submission" date="2017-12" db="EMBL/GenBank/DDBJ databases">
        <title>Sequencing, de novo assembly and annotation of complete genome of a new Thraustochytrid species, strain FCC1311.</title>
        <authorList>
            <person name="Sedici K."/>
            <person name="Godart F."/>
            <person name="Aiese Cigliano R."/>
            <person name="Sanseverino W."/>
            <person name="Barakat M."/>
            <person name="Ortet P."/>
            <person name="Marechal E."/>
            <person name="Cagnac O."/>
            <person name="Amato A."/>
        </authorList>
    </citation>
    <scope>NUCLEOTIDE SEQUENCE [LARGE SCALE GENOMIC DNA]</scope>
</reference>
<keyword evidence="4" id="KW-0472">Membrane</keyword>
<dbReference type="EMBL" id="BEYU01000021">
    <property type="protein sequence ID" value="GBG26449.1"/>
    <property type="molecule type" value="Genomic_DNA"/>
</dbReference>
<name>A0A2R5G802_9STRA</name>
<evidence type="ECO:0000313" key="6">
    <source>
        <dbReference type="Proteomes" id="UP000241890"/>
    </source>
</evidence>
<dbReference type="Proteomes" id="UP000241890">
    <property type="component" value="Unassembled WGS sequence"/>
</dbReference>
<dbReference type="GO" id="GO:0006004">
    <property type="term" value="P:fucose metabolic process"/>
    <property type="evidence" value="ECO:0007669"/>
    <property type="project" value="UniProtKB-KW"/>
</dbReference>
<keyword evidence="1 5" id="KW-0808">Transferase</keyword>
<dbReference type="InterPro" id="IPR019378">
    <property type="entry name" value="GDP-Fuc_O-FucTrfase"/>
</dbReference>
<gene>
    <name evidence="5" type="ORF">FCC1311_026702</name>
</gene>
<dbReference type="Gene3D" id="3.40.50.11340">
    <property type="match status" value="1"/>
</dbReference>
<dbReference type="AlphaFoldDB" id="A0A2R5G802"/>
<evidence type="ECO:0000256" key="4">
    <source>
        <dbReference type="SAM" id="Phobius"/>
    </source>
</evidence>